<evidence type="ECO:0000313" key="1">
    <source>
        <dbReference type="EMBL" id="CAH3033744.1"/>
    </source>
</evidence>
<gene>
    <name evidence="1" type="ORF">PLOB_00016045</name>
</gene>
<sequence length="98" mass="11155">MDFTQLEAASDGRENVLVITHVLNKFTVEVPTKDQWASTVVKIPGLMDCETEEEFQVQLASLKDVWIEQEKAYLPAGKQPSYHQYISEKVTGLSFFQC</sequence>
<feature type="non-terminal residue" evidence="1">
    <location>
        <position position="98"/>
    </location>
</feature>
<keyword evidence="2" id="KW-1185">Reference proteome</keyword>
<name>A0ABN8MWU7_9CNID</name>
<protein>
    <submittedName>
        <fullName evidence="1">Uncharacterized protein</fullName>
    </submittedName>
</protein>
<comment type="caution">
    <text evidence="1">The sequence shown here is derived from an EMBL/GenBank/DDBJ whole genome shotgun (WGS) entry which is preliminary data.</text>
</comment>
<evidence type="ECO:0000313" key="2">
    <source>
        <dbReference type="Proteomes" id="UP001159405"/>
    </source>
</evidence>
<dbReference type="EMBL" id="CALNXK010000002">
    <property type="protein sequence ID" value="CAH3033744.1"/>
    <property type="molecule type" value="Genomic_DNA"/>
</dbReference>
<accession>A0ABN8MWU7</accession>
<dbReference type="Proteomes" id="UP001159405">
    <property type="component" value="Unassembled WGS sequence"/>
</dbReference>
<reference evidence="1 2" key="1">
    <citation type="submission" date="2022-05" db="EMBL/GenBank/DDBJ databases">
        <authorList>
            <consortium name="Genoscope - CEA"/>
            <person name="William W."/>
        </authorList>
    </citation>
    <scope>NUCLEOTIDE SEQUENCE [LARGE SCALE GENOMIC DNA]</scope>
</reference>
<proteinExistence type="predicted"/>
<organism evidence="1 2">
    <name type="scientific">Porites lobata</name>
    <dbReference type="NCBI Taxonomy" id="104759"/>
    <lineage>
        <taxon>Eukaryota</taxon>
        <taxon>Metazoa</taxon>
        <taxon>Cnidaria</taxon>
        <taxon>Anthozoa</taxon>
        <taxon>Hexacorallia</taxon>
        <taxon>Scleractinia</taxon>
        <taxon>Fungiina</taxon>
        <taxon>Poritidae</taxon>
        <taxon>Porites</taxon>
    </lineage>
</organism>